<dbReference type="RefSeq" id="WP_022159408.1">
    <property type="nucleotide sequence ID" value="NZ_BAABYK010000001.1"/>
</dbReference>
<gene>
    <name evidence="2" type="ORF">L0P03_15525</name>
</gene>
<feature type="region of interest" description="Disordered" evidence="1">
    <location>
        <begin position="82"/>
        <end position="210"/>
    </location>
</feature>
<dbReference type="Proteomes" id="UP001199750">
    <property type="component" value="Unassembled WGS sequence"/>
</dbReference>
<dbReference type="InterPro" id="IPR006121">
    <property type="entry name" value="HMA_dom"/>
</dbReference>
<dbReference type="CDD" id="cd00371">
    <property type="entry name" value="HMA"/>
    <property type="match status" value="1"/>
</dbReference>
<dbReference type="EMBL" id="JAKNDN010000032">
    <property type="protein sequence ID" value="MCG4961245.1"/>
    <property type="molecule type" value="Genomic_DNA"/>
</dbReference>
<protein>
    <submittedName>
        <fullName evidence="2">Heavy-metal-associated domain-containing protein</fullName>
    </submittedName>
</protein>
<feature type="compositionally biased region" description="Basic and acidic residues" evidence="1">
    <location>
        <begin position="180"/>
        <end position="189"/>
    </location>
</feature>
<organism evidence="2 3">
    <name type="scientific">Odoribacter splanchnicus</name>
    <dbReference type="NCBI Taxonomy" id="28118"/>
    <lineage>
        <taxon>Bacteria</taxon>
        <taxon>Pseudomonadati</taxon>
        <taxon>Bacteroidota</taxon>
        <taxon>Bacteroidia</taxon>
        <taxon>Bacteroidales</taxon>
        <taxon>Odoribacteraceae</taxon>
        <taxon>Odoribacter</taxon>
    </lineage>
</organism>
<accession>A0AAW5CJV3</accession>
<dbReference type="AlphaFoldDB" id="A0AAW5CJV3"/>
<dbReference type="SUPFAM" id="SSF55008">
    <property type="entry name" value="HMA, heavy metal-associated domain"/>
    <property type="match status" value="1"/>
</dbReference>
<evidence type="ECO:0000313" key="2">
    <source>
        <dbReference type="EMBL" id="MCG4961245.1"/>
    </source>
</evidence>
<evidence type="ECO:0000256" key="1">
    <source>
        <dbReference type="SAM" id="MobiDB-lite"/>
    </source>
</evidence>
<dbReference type="Gene3D" id="3.30.70.100">
    <property type="match status" value="1"/>
</dbReference>
<dbReference type="GO" id="GO:0046872">
    <property type="term" value="F:metal ion binding"/>
    <property type="evidence" value="ECO:0007669"/>
    <property type="project" value="InterPro"/>
</dbReference>
<reference evidence="2" key="1">
    <citation type="submission" date="2022-01" db="EMBL/GenBank/DDBJ databases">
        <title>Collection of gut derived symbiotic bacterial strains cultured from healthy donors.</title>
        <authorList>
            <person name="Lin H."/>
            <person name="Kohout C."/>
            <person name="Waligurski E."/>
            <person name="Pamer E.G."/>
        </authorList>
    </citation>
    <scope>NUCLEOTIDE SEQUENCE</scope>
    <source>
        <strain evidence="2">DFI.1.149</strain>
    </source>
</reference>
<proteinExistence type="predicted"/>
<evidence type="ECO:0000313" key="3">
    <source>
        <dbReference type="Proteomes" id="UP001199750"/>
    </source>
</evidence>
<feature type="compositionally biased region" description="Basic and acidic residues" evidence="1">
    <location>
        <begin position="82"/>
        <end position="94"/>
    </location>
</feature>
<name>A0AAW5CJV3_9BACT</name>
<sequence>MKTFKFKTNLKCNNCVAKVKSQLDITDEIQSWSIDLKSPDRILTIKAKDEKAVASVERILAEAGYLAEVYPVESYITKNDKTMKDVKKESDKQSKPTTIKGCGCGNTEKPGKSQKMANDETTEDDIQGASNYERAESDQSKGIFAQQTKAYNKTMDELIENDDQNAKDNLSDYMDELKEESETLDDHPKPYGTTENSPDFPAEGKFTPPY</sequence>
<comment type="caution">
    <text evidence="2">The sequence shown here is derived from an EMBL/GenBank/DDBJ whole genome shotgun (WGS) entry which is preliminary data.</text>
</comment>
<dbReference type="InterPro" id="IPR036163">
    <property type="entry name" value="HMA_dom_sf"/>
</dbReference>